<feature type="transmembrane region" description="Helical" evidence="2">
    <location>
        <begin position="34"/>
        <end position="51"/>
    </location>
</feature>
<dbReference type="EMBL" id="ML996588">
    <property type="protein sequence ID" value="KAF2753044.1"/>
    <property type="molecule type" value="Genomic_DNA"/>
</dbReference>
<evidence type="ECO:0000256" key="2">
    <source>
        <dbReference type="SAM" id="Phobius"/>
    </source>
</evidence>
<keyword evidence="2" id="KW-0812">Transmembrane</keyword>
<keyword evidence="2" id="KW-0472">Membrane</keyword>
<dbReference type="RefSeq" id="XP_033595495.1">
    <property type="nucleotide sequence ID" value="XM_033741466.1"/>
</dbReference>
<dbReference type="GeneID" id="54482520"/>
<evidence type="ECO:0000313" key="4">
    <source>
        <dbReference type="Proteomes" id="UP000799437"/>
    </source>
</evidence>
<proteinExistence type="predicted"/>
<feature type="non-terminal residue" evidence="3">
    <location>
        <position position="1"/>
    </location>
</feature>
<feature type="compositionally biased region" description="Polar residues" evidence="1">
    <location>
        <begin position="56"/>
        <end position="65"/>
    </location>
</feature>
<evidence type="ECO:0008006" key="5">
    <source>
        <dbReference type="Google" id="ProtNLM"/>
    </source>
</evidence>
<dbReference type="PANTHER" id="PTHR33604">
    <property type="entry name" value="OSJNBA0004B13.7 PROTEIN"/>
    <property type="match status" value="1"/>
</dbReference>
<feature type="region of interest" description="Disordered" evidence="1">
    <location>
        <begin position="555"/>
        <end position="582"/>
    </location>
</feature>
<feature type="non-terminal residue" evidence="3">
    <location>
        <position position="689"/>
    </location>
</feature>
<name>A0A6A6VTG1_9PEZI</name>
<sequence length="689" mass="76509">DEELGVKDDSHKPWKPAAGGSSWLARLRYRKKRIVAVIFVLGLLFFVFSSFTPDLSETTPDLSETTPEDSISEEKVDEAIEPTGPPSKELYDLGKDTGAVDHTYNGRIRFFRLAKSLRAVADKAEFRLGMDTVLFSAANLKSMSALIPMACEMARMGKSYVHFAMNGRDDVSLDHILTLNGVDQSSCEVFWHDARPDYALYSSDTRAESAAAVALGHIDQFIRPKVVITDDLKAEDPTFARGTRTKAKEISTTIIEIPKGGAERMMWLTRLDGAALAAFHQPSVDIIVHVTPASSGSLLRLLKSLNTADYAGMKPPRLIVDLPVEVDPATVAFLEKWKWPPRPFGSPSSESALENSQLIVRHRIMDEKISPERAAIQFLESSFPVEQGSSHVLTLTPQLQLSPLFYHYTRYVLLNYLHSLGSDAPEHLFGFSLDFPKTYLNGSAEFIPPTIDDMHAEYKKEAHTPNIPFLWQAPSESASLFLGSKFREFHSFLGYRIAAQQQRKKGLDGTVSQQYPAWFGYAVEFMRARGYFMLYPGIAADEALAIKHDELSNTPEEYAEDKKEEAKKTDPARVSDPQDGDILEDDVRTTIKPPQSSPESTLVPLSHPLHSILPLNADYPVLSALPILSFAGAKLTASEFLDGISPYARSFRQDVGGCEPDPPNKRRVLVAGSAKDLFCFGDEGEDDWV</sequence>
<protein>
    <recommendedName>
        <fullName evidence="5">Glycosyltransferase 2</fullName>
    </recommendedName>
</protein>
<evidence type="ECO:0000256" key="1">
    <source>
        <dbReference type="SAM" id="MobiDB-lite"/>
    </source>
</evidence>
<dbReference type="PANTHER" id="PTHR33604:SF3">
    <property type="entry name" value="OSJNBA0004B13.7 PROTEIN"/>
    <property type="match status" value="1"/>
</dbReference>
<dbReference type="Proteomes" id="UP000799437">
    <property type="component" value="Unassembled WGS sequence"/>
</dbReference>
<feature type="compositionally biased region" description="Basic and acidic residues" evidence="1">
    <location>
        <begin position="560"/>
        <end position="573"/>
    </location>
</feature>
<accession>A0A6A6VTG1</accession>
<feature type="region of interest" description="Disordered" evidence="1">
    <location>
        <begin position="56"/>
        <end position="92"/>
    </location>
</feature>
<reference evidence="3" key="1">
    <citation type="journal article" date="2020" name="Stud. Mycol.">
        <title>101 Dothideomycetes genomes: a test case for predicting lifestyles and emergence of pathogens.</title>
        <authorList>
            <person name="Haridas S."/>
            <person name="Albert R."/>
            <person name="Binder M."/>
            <person name="Bloem J."/>
            <person name="Labutti K."/>
            <person name="Salamov A."/>
            <person name="Andreopoulos B."/>
            <person name="Baker S."/>
            <person name="Barry K."/>
            <person name="Bills G."/>
            <person name="Bluhm B."/>
            <person name="Cannon C."/>
            <person name="Castanera R."/>
            <person name="Culley D."/>
            <person name="Daum C."/>
            <person name="Ezra D."/>
            <person name="Gonzalez J."/>
            <person name="Henrissat B."/>
            <person name="Kuo A."/>
            <person name="Liang C."/>
            <person name="Lipzen A."/>
            <person name="Lutzoni F."/>
            <person name="Magnuson J."/>
            <person name="Mondo S."/>
            <person name="Nolan M."/>
            <person name="Ohm R."/>
            <person name="Pangilinan J."/>
            <person name="Park H.-J."/>
            <person name="Ramirez L."/>
            <person name="Alfaro M."/>
            <person name="Sun H."/>
            <person name="Tritt A."/>
            <person name="Yoshinaga Y."/>
            <person name="Zwiers L.-H."/>
            <person name="Turgeon B."/>
            <person name="Goodwin S."/>
            <person name="Spatafora J."/>
            <person name="Crous P."/>
            <person name="Grigoriev I."/>
        </authorList>
    </citation>
    <scope>NUCLEOTIDE SEQUENCE</scope>
    <source>
        <strain evidence="3">CBS 121739</strain>
    </source>
</reference>
<organism evidence="3 4">
    <name type="scientific">Pseudovirgaria hyperparasitica</name>
    <dbReference type="NCBI Taxonomy" id="470096"/>
    <lineage>
        <taxon>Eukaryota</taxon>
        <taxon>Fungi</taxon>
        <taxon>Dikarya</taxon>
        <taxon>Ascomycota</taxon>
        <taxon>Pezizomycotina</taxon>
        <taxon>Dothideomycetes</taxon>
        <taxon>Dothideomycetes incertae sedis</taxon>
        <taxon>Acrospermales</taxon>
        <taxon>Acrospermaceae</taxon>
        <taxon>Pseudovirgaria</taxon>
    </lineage>
</organism>
<gene>
    <name evidence="3" type="ORF">EJ05DRAFT_420865</name>
</gene>
<keyword evidence="2" id="KW-1133">Transmembrane helix</keyword>
<keyword evidence="4" id="KW-1185">Reference proteome</keyword>
<dbReference type="OrthoDB" id="5397682at2759"/>
<evidence type="ECO:0000313" key="3">
    <source>
        <dbReference type="EMBL" id="KAF2753044.1"/>
    </source>
</evidence>
<dbReference type="AlphaFoldDB" id="A0A6A6VTG1"/>